<dbReference type="EMBL" id="AP009339">
    <property type="protein sequence ID" value="BAF64927.1"/>
    <property type="molecule type" value="Genomic_DNA"/>
</dbReference>
<dbReference type="RefSeq" id="YP_001312186.1">
    <property type="nucleotide sequence ID" value="NC_009618.1"/>
</dbReference>
<keyword evidence="1" id="KW-0934">Plastid</keyword>
<evidence type="ECO:0000313" key="1">
    <source>
        <dbReference type="EMBL" id="BAF64927.1"/>
    </source>
</evidence>
<dbReference type="GeneID" id="5309519"/>
<proteinExistence type="predicted"/>
<reference evidence="1" key="1">
    <citation type="journal article" date="2005" name="Mol. Phylogenet. Evol.">
        <title>A phylogeny of cycads (Cycadales) inferred from chloroplast matK gene, trnK intron, and nuclear rDNA ITS region.</title>
        <authorList>
            <person name="Chaw S.M."/>
            <person name="Walters T.W."/>
            <person name="Chang C.C."/>
            <person name="Hu S.H."/>
            <person name="Chen S.H."/>
        </authorList>
    </citation>
    <scope>NUCLEOTIDE SEQUENCE</scope>
</reference>
<protein>
    <submittedName>
        <fullName evidence="1">Uncharacterized protein</fullName>
    </submittedName>
</protein>
<organism evidence="1">
    <name type="scientific">Cycas taitungensis</name>
    <name type="common">Prince sago</name>
    <name type="synonym">Cycas taiwaniana</name>
    <dbReference type="NCBI Taxonomy" id="54799"/>
    <lineage>
        <taxon>Eukaryota</taxon>
        <taxon>Viridiplantae</taxon>
        <taxon>Streptophyta</taxon>
        <taxon>Embryophyta</taxon>
        <taxon>Tracheophyta</taxon>
        <taxon>Spermatophyta</taxon>
        <taxon>Cycadidae</taxon>
        <taxon>Cycadales</taxon>
        <taxon>Cycadaceae</taxon>
        <taxon>Cycas</taxon>
    </lineage>
</organism>
<keyword evidence="1" id="KW-0150">Chloroplast</keyword>
<reference evidence="1" key="2">
    <citation type="journal article" date="2007" name="Mol. Biol. Evol.">
        <title>Chloroplast genome (cpDNA) of Cycas taitungensis and 56 cp protein-coding genes of Gnetum parvifolium: insights into cpDNA evolution and phylogeny of extant seed plants.</title>
        <authorList>
            <person name="Wu C.S."/>
            <person name="Wang Y.N."/>
            <person name="Liu S.M."/>
            <person name="Chaw S.M."/>
        </authorList>
    </citation>
    <scope>NUCLEOTIDE SEQUENCE [LARGE SCALE GENOMIC DNA]</scope>
</reference>
<accession>A6H5G1</accession>
<sequence>MLVLLSDFLQPPASFRWCKGGAGPFFFFRKYPPSMHNTPEEKDSDLSADDASPSLRYAQERYNFGRELVAPLESIRTSAPYRKSLLPFERPYQLQGSGISKRQYDKLIHLRRMQARAGLGRE</sequence>
<dbReference type="AlphaFoldDB" id="A6H5G1"/>
<geneLocation type="chloroplast" evidence="1"/>
<name>A6H5G1_CYCTA</name>